<keyword evidence="2" id="KW-1185">Reference proteome</keyword>
<name>A0ABS1BHZ7_9SPHI</name>
<organism evidence="1 2">
    <name type="scientific">Pedobacter segetis</name>
    <dbReference type="NCBI Taxonomy" id="2793069"/>
    <lineage>
        <taxon>Bacteria</taxon>
        <taxon>Pseudomonadati</taxon>
        <taxon>Bacteroidota</taxon>
        <taxon>Sphingobacteriia</taxon>
        <taxon>Sphingobacteriales</taxon>
        <taxon>Sphingobacteriaceae</taxon>
        <taxon>Pedobacter</taxon>
    </lineage>
</organism>
<comment type="caution">
    <text evidence="1">The sequence shown here is derived from an EMBL/GenBank/DDBJ whole genome shotgun (WGS) entry which is preliminary data.</text>
</comment>
<proteinExistence type="predicted"/>
<sequence>MILTLIFTLLTTGSQLEPNDSLKNQSLEVFSPNKIYEFQASYINSKGDTLTKEWIELKPFGKPWKFQKTQTAYIVYYHFTKADSLKFLSNLNPVSKNPKKPKPYFWSKTSGETGALENDTTLWMHPFRENQYVYTEIAPFPEIRKKLLKIDGEWKNGLGIYLGWGNFKGKVFSTYTVLKKENRTYGNLYLKDCWLIHAVGKHNKLGKSYLDFYYHPEYGFVEMNYTFYDGVKINFVLKSVTVKNNEVAD</sequence>
<protein>
    <submittedName>
        <fullName evidence="1">Uncharacterized protein</fullName>
    </submittedName>
</protein>
<accession>A0ABS1BHZ7</accession>
<evidence type="ECO:0000313" key="1">
    <source>
        <dbReference type="EMBL" id="MBK0382463.1"/>
    </source>
</evidence>
<dbReference type="Proteomes" id="UP000660024">
    <property type="component" value="Unassembled WGS sequence"/>
</dbReference>
<gene>
    <name evidence="1" type="ORF">I5M32_05765</name>
</gene>
<evidence type="ECO:0000313" key="2">
    <source>
        <dbReference type="Proteomes" id="UP000660024"/>
    </source>
</evidence>
<reference evidence="1 2" key="1">
    <citation type="submission" date="2020-12" db="EMBL/GenBank/DDBJ databases">
        <title>Bacterial novel species Pedobacter sp. SD-b isolated from soil.</title>
        <authorList>
            <person name="Jung H.-Y."/>
        </authorList>
    </citation>
    <scope>NUCLEOTIDE SEQUENCE [LARGE SCALE GENOMIC DNA]</scope>
    <source>
        <strain evidence="1 2">SD-b</strain>
    </source>
</reference>
<dbReference type="RefSeq" id="WP_200585247.1">
    <property type="nucleotide sequence ID" value="NZ_JAEHFY010000007.1"/>
</dbReference>
<dbReference type="EMBL" id="JAEHFY010000007">
    <property type="protein sequence ID" value="MBK0382463.1"/>
    <property type="molecule type" value="Genomic_DNA"/>
</dbReference>